<feature type="coiled-coil region" evidence="1">
    <location>
        <begin position="39"/>
        <end position="69"/>
    </location>
</feature>
<reference evidence="2" key="1">
    <citation type="submission" date="2020-05" db="EMBL/GenBank/DDBJ databases">
        <authorList>
            <person name="Chiriac C."/>
            <person name="Salcher M."/>
            <person name="Ghai R."/>
            <person name="Kavagutti S V."/>
        </authorList>
    </citation>
    <scope>NUCLEOTIDE SEQUENCE</scope>
</reference>
<gene>
    <name evidence="2" type="ORF">UFOVP738_15</name>
</gene>
<sequence>MIDPIQKPEAPNQWHYPICDLNDYTSVLDQCPNRMAEQIQRLYMEYSILAKQNRRLEAEVRRLEQIATQ</sequence>
<proteinExistence type="predicted"/>
<protein>
    <submittedName>
        <fullName evidence="2">Uncharacterized protein</fullName>
    </submittedName>
</protein>
<accession>A0A6J7WZQ4</accession>
<evidence type="ECO:0000313" key="2">
    <source>
        <dbReference type="EMBL" id="CAB5223683.1"/>
    </source>
</evidence>
<keyword evidence="1" id="KW-0175">Coiled coil</keyword>
<evidence type="ECO:0000256" key="1">
    <source>
        <dbReference type="SAM" id="Coils"/>
    </source>
</evidence>
<dbReference type="EMBL" id="LR798331">
    <property type="protein sequence ID" value="CAB5223683.1"/>
    <property type="molecule type" value="Genomic_DNA"/>
</dbReference>
<organism evidence="2">
    <name type="scientific">uncultured Caudovirales phage</name>
    <dbReference type="NCBI Taxonomy" id="2100421"/>
    <lineage>
        <taxon>Viruses</taxon>
        <taxon>Duplodnaviria</taxon>
        <taxon>Heunggongvirae</taxon>
        <taxon>Uroviricota</taxon>
        <taxon>Caudoviricetes</taxon>
        <taxon>Peduoviridae</taxon>
        <taxon>Maltschvirus</taxon>
        <taxon>Maltschvirus maltsch</taxon>
    </lineage>
</organism>
<name>A0A6J7WZQ4_9CAUD</name>